<organism evidence="1">
    <name type="scientific">Spongospora subterranea</name>
    <dbReference type="NCBI Taxonomy" id="70186"/>
    <lineage>
        <taxon>Eukaryota</taxon>
        <taxon>Sar</taxon>
        <taxon>Rhizaria</taxon>
        <taxon>Endomyxa</taxon>
        <taxon>Phytomyxea</taxon>
        <taxon>Plasmodiophorida</taxon>
        <taxon>Plasmodiophoridae</taxon>
        <taxon>Spongospora</taxon>
    </lineage>
</organism>
<dbReference type="AlphaFoldDB" id="A0A0H5RC08"/>
<reference evidence="1" key="1">
    <citation type="submission" date="2015-04" db="EMBL/GenBank/DDBJ databases">
        <title>The genome sequence of the plant pathogenic Rhizarian Plasmodiophora brassicae reveals insights in its biotrophic life cycle and the origin of chitin synthesis.</title>
        <authorList>
            <person name="Schwelm A."/>
            <person name="Fogelqvist J."/>
            <person name="Knaust A."/>
            <person name="Julke S."/>
            <person name="Lilja T."/>
            <person name="Dhandapani V."/>
            <person name="Bonilla-Rosso G."/>
            <person name="Karlsson M."/>
            <person name="Shevchenko A."/>
            <person name="Choi S.R."/>
            <person name="Kim H.G."/>
            <person name="Park J.Y."/>
            <person name="Lim Y.P."/>
            <person name="Ludwig-Muller J."/>
            <person name="Dixelius C."/>
        </authorList>
    </citation>
    <scope>NUCLEOTIDE SEQUENCE</scope>
    <source>
        <tissue evidence="1">Potato root galls</tissue>
    </source>
</reference>
<accession>A0A0H5RC08</accession>
<sequence length="285" mass="31638">QTVSGPPPGMSLTDAQRRYVDDFMDEVQRIVNADFSKKSSGSSSVGIQTETTSDYNQPAVLSAMSSALSSRFSLITVPALSQRILCRLEFDVLTAPPLPTSPEAQHYLCERLRLLAAKSDDLMKQEDPSQCTRSWSPASRSYIYSKAGSTASWIDLTSILISSSSETDMSQWLDTSSLLRPPFRTAQNLLVCNFSSVAAVQRTCSNLELASPLRQDILPQLWACSPLFPGWFVRYVDSTDPIQCSFVSLNPSVSRNKGAVAINKKRQFQEMTSRWRQARSELSNE</sequence>
<dbReference type="EMBL" id="HACM01010695">
    <property type="protein sequence ID" value="CRZ11137.1"/>
    <property type="molecule type" value="Transcribed_RNA"/>
</dbReference>
<proteinExistence type="predicted"/>
<name>A0A0H5RC08_9EUKA</name>
<protein>
    <submittedName>
        <fullName evidence="1">Uncharacterized protein</fullName>
    </submittedName>
</protein>
<feature type="non-terminal residue" evidence="1">
    <location>
        <position position="1"/>
    </location>
</feature>
<evidence type="ECO:0000313" key="1">
    <source>
        <dbReference type="EMBL" id="CRZ11137.1"/>
    </source>
</evidence>